<sequence length="524" mass="52049">MGAHAEVLVSVPGAELHKVENNVQTLLAAGEFTVQLVGPDAAAAAASGASVDPQQLRVEAAVSSKQARVAFPLGKHLPALKAAGTIYSFALEHVRTEYYILILPADTPAEVLEAVNDVLHDSCAFSTAKQVDAAYEEADNLNGRKEAAALQAAEAAGSMPAAAAAGQAAAAAAAAAPAPGAAPGRPQLPSSGKQTTADKVAAGLVLGGAVVATAVGKAAAATANAISSYASKQAANGKPKEKPATISPTFKTGLAVAGTVASSAAYVTGKLAALVGQASYATALAIAKSLPGHKKQAKRSSGSSSEIVTPEERSALHTVGAAGLVAFVDVYDSLEQAAKVVLAQSGDATTQYIRYKYGEEAGQVAQSSVPIAQDMLSATMNFSRLGARAIISKTAKHSASAYLKSTMAGIHPDEQAAAKLAKYQQLQQQQAQLAYAGMQPAVGAPAVAGASHGAYPPGTFGGEQIGRAGSSSNMLASPYPLGSSAAVAAGGSAHAGAVAPAGFNTAAAQHAARMGGAAGSPSRR</sequence>
<evidence type="ECO:0000313" key="2">
    <source>
        <dbReference type="EMBL" id="SZX64532.1"/>
    </source>
</evidence>
<reference evidence="2 3" key="1">
    <citation type="submission" date="2016-10" db="EMBL/GenBank/DDBJ databases">
        <authorList>
            <person name="Cai Z."/>
        </authorList>
    </citation>
    <scope>NUCLEOTIDE SEQUENCE [LARGE SCALE GENOMIC DNA]</scope>
</reference>
<keyword evidence="3" id="KW-1185">Reference proteome</keyword>
<accession>A0A383VIF5</accession>
<dbReference type="PANTHER" id="PTHR21068">
    <property type="entry name" value="SPARTIN"/>
    <property type="match status" value="1"/>
</dbReference>
<dbReference type="InterPro" id="IPR009686">
    <property type="entry name" value="Senescence/spartin_C"/>
</dbReference>
<proteinExistence type="predicted"/>
<dbReference type="GO" id="GO:0005886">
    <property type="term" value="C:plasma membrane"/>
    <property type="evidence" value="ECO:0007669"/>
    <property type="project" value="TreeGrafter"/>
</dbReference>
<dbReference type="Proteomes" id="UP000256970">
    <property type="component" value="Unassembled WGS sequence"/>
</dbReference>
<dbReference type="Pfam" id="PF06911">
    <property type="entry name" value="Senescence"/>
    <property type="match status" value="1"/>
</dbReference>
<evidence type="ECO:0000259" key="1">
    <source>
        <dbReference type="Pfam" id="PF06911"/>
    </source>
</evidence>
<organism evidence="2 3">
    <name type="scientific">Tetradesmus obliquus</name>
    <name type="common">Green alga</name>
    <name type="synonym">Acutodesmus obliquus</name>
    <dbReference type="NCBI Taxonomy" id="3088"/>
    <lineage>
        <taxon>Eukaryota</taxon>
        <taxon>Viridiplantae</taxon>
        <taxon>Chlorophyta</taxon>
        <taxon>core chlorophytes</taxon>
        <taxon>Chlorophyceae</taxon>
        <taxon>CS clade</taxon>
        <taxon>Sphaeropleales</taxon>
        <taxon>Scenedesmaceae</taxon>
        <taxon>Tetradesmus</taxon>
    </lineage>
</organism>
<evidence type="ECO:0000313" key="3">
    <source>
        <dbReference type="Proteomes" id="UP000256970"/>
    </source>
</evidence>
<feature type="domain" description="Senescence" evidence="1">
    <location>
        <begin position="203"/>
        <end position="396"/>
    </location>
</feature>
<protein>
    <recommendedName>
        <fullName evidence="1">Senescence domain-containing protein</fullName>
    </recommendedName>
</protein>
<name>A0A383VIF5_TETOB</name>
<dbReference type="AlphaFoldDB" id="A0A383VIF5"/>
<dbReference type="STRING" id="3088.A0A383VIF5"/>
<gene>
    <name evidence="2" type="ORF">BQ4739_LOCUS5039</name>
</gene>
<dbReference type="InterPro" id="IPR045036">
    <property type="entry name" value="Spartin-like"/>
</dbReference>
<dbReference type="EMBL" id="FNXT01000417">
    <property type="protein sequence ID" value="SZX64532.1"/>
    <property type="molecule type" value="Genomic_DNA"/>
</dbReference>
<dbReference type="PANTHER" id="PTHR21068:SF43">
    <property type="entry name" value="SPARTIN"/>
    <property type="match status" value="1"/>
</dbReference>